<keyword evidence="3" id="KW-1185">Reference proteome</keyword>
<proteinExistence type="predicted"/>
<evidence type="ECO:0000256" key="1">
    <source>
        <dbReference type="SAM" id="Coils"/>
    </source>
</evidence>
<dbReference type="RefSeq" id="WP_179362128.1">
    <property type="nucleotide sequence ID" value="NZ_CP026994.1"/>
</dbReference>
<accession>A0A7D5M4W6</accession>
<dbReference type="OrthoDB" id="376166at2157"/>
<organism evidence="2 3">
    <name type="scientific">Nitrosopumilus oxyclinae</name>
    <dbReference type="NCBI Taxonomy" id="1959104"/>
    <lineage>
        <taxon>Archaea</taxon>
        <taxon>Nitrososphaerota</taxon>
        <taxon>Nitrososphaeria</taxon>
        <taxon>Nitrosopumilales</taxon>
        <taxon>Nitrosopumilaceae</taxon>
        <taxon>Nitrosopumilus</taxon>
    </lineage>
</organism>
<sequence>MAVMEVVEKLEALNKEQKATLEQLHEQFIDLQADPRFKGLPMDELENLFSAYLKTWISTNTEIIETLLKEEK</sequence>
<evidence type="ECO:0000313" key="2">
    <source>
        <dbReference type="EMBL" id="QLH04907.1"/>
    </source>
</evidence>
<reference evidence="2 3" key="1">
    <citation type="submission" date="2018-02" db="EMBL/GenBank/DDBJ databases">
        <title>Complete genome of Nitrosopumilus oxyclinae HCE1.</title>
        <authorList>
            <person name="Qin W."/>
            <person name="Zheng Y."/>
            <person name="Stahl D.A."/>
        </authorList>
    </citation>
    <scope>NUCLEOTIDE SEQUENCE [LARGE SCALE GENOMIC DNA]</scope>
    <source>
        <strain evidence="2 3">HCE1</strain>
    </source>
</reference>
<name>A0A7D5M4W6_9ARCH</name>
<keyword evidence="1" id="KW-0175">Coiled coil</keyword>
<protein>
    <submittedName>
        <fullName evidence="2">Uncharacterized protein</fullName>
    </submittedName>
</protein>
<dbReference type="GeneID" id="56061497"/>
<gene>
    <name evidence="2" type="ORF">C5F49_05940</name>
</gene>
<evidence type="ECO:0000313" key="3">
    <source>
        <dbReference type="Proteomes" id="UP000509441"/>
    </source>
</evidence>
<dbReference type="AlphaFoldDB" id="A0A7D5M4W6"/>
<dbReference type="KEGG" id="nox:C5F49_05940"/>
<feature type="coiled-coil region" evidence="1">
    <location>
        <begin position="3"/>
        <end position="34"/>
    </location>
</feature>
<dbReference type="EMBL" id="CP026994">
    <property type="protein sequence ID" value="QLH04907.1"/>
    <property type="molecule type" value="Genomic_DNA"/>
</dbReference>
<dbReference type="Proteomes" id="UP000509441">
    <property type="component" value="Chromosome"/>
</dbReference>